<dbReference type="AlphaFoldDB" id="A0A414FTB1"/>
<protein>
    <recommendedName>
        <fullName evidence="3">Toxin-antitoxin system antitoxin subunit</fullName>
    </recommendedName>
</protein>
<dbReference type="RefSeq" id="WP_118272416.1">
    <property type="nucleotide sequence ID" value="NZ_QSJI01000015.1"/>
</dbReference>
<accession>A0A414FTB1</accession>
<dbReference type="Proteomes" id="UP000286050">
    <property type="component" value="Unassembled WGS sequence"/>
</dbReference>
<evidence type="ECO:0000313" key="1">
    <source>
        <dbReference type="EMBL" id="RHD53968.1"/>
    </source>
</evidence>
<dbReference type="EMBL" id="QSJI01000015">
    <property type="protein sequence ID" value="RHD53968.1"/>
    <property type="molecule type" value="Genomic_DNA"/>
</dbReference>
<organism evidence="1 2">
    <name type="scientific">Collinsella intestinalis</name>
    <dbReference type="NCBI Taxonomy" id="147207"/>
    <lineage>
        <taxon>Bacteria</taxon>
        <taxon>Bacillati</taxon>
        <taxon>Actinomycetota</taxon>
        <taxon>Coriobacteriia</taxon>
        <taxon>Coriobacteriales</taxon>
        <taxon>Coriobacteriaceae</taxon>
        <taxon>Collinsella</taxon>
    </lineage>
</organism>
<evidence type="ECO:0008006" key="3">
    <source>
        <dbReference type="Google" id="ProtNLM"/>
    </source>
</evidence>
<sequence>MNGIVAENGKLVTDEMIAGWEAALERDEWPSGWENVGEVYEGRLPNPMTDAVTLSVKIPAPMKRVIDNEAKSEGKTTSAYVRGVLADSLMAIA</sequence>
<proteinExistence type="predicted"/>
<comment type="caution">
    <text evidence="1">The sequence shown here is derived from an EMBL/GenBank/DDBJ whole genome shotgun (WGS) entry which is preliminary data.</text>
</comment>
<gene>
    <name evidence="1" type="ORF">DW787_08160</name>
</gene>
<name>A0A414FTB1_9ACTN</name>
<reference evidence="1 2" key="1">
    <citation type="submission" date="2018-08" db="EMBL/GenBank/DDBJ databases">
        <title>A genome reference for cultivated species of the human gut microbiota.</title>
        <authorList>
            <person name="Zou Y."/>
            <person name="Xue W."/>
            <person name="Luo G."/>
        </authorList>
    </citation>
    <scope>NUCLEOTIDE SEQUENCE [LARGE SCALE GENOMIC DNA]</scope>
    <source>
        <strain evidence="1 2">AM30-5LB</strain>
    </source>
</reference>
<evidence type="ECO:0000313" key="2">
    <source>
        <dbReference type="Proteomes" id="UP000286050"/>
    </source>
</evidence>